<sequence>MSILNVEHLSHGFGDRAIFQDVSFRLLKGEHIGLIGANGEGKSTFMNIITGKLMPDEGKVEWAKNVRVGYLDQHTVLEKGMTIRDILKSAFGFLFEMEEQMNQLCDRMGKADEEEMHSMMDELGTIQDLLMAHDFYVIDSKVDEVGRALGLNELGMDKDVTELSGGQRTKVLLGKLLLQKPDILLLDEPTNYLDVEHIEWLKRYLLEYENAFILISHDIPFLNSVINLIYHMENQRLDRYVGDYSRFQEIYAAKKAQLEAAYKRQQQEIAELEDFVARNKARVATRNMAMSRQKKLDKMEVIELAKEKPKPEFHFLTSRAPGKYIFETKNLIIGYDEPLSRPLNLSMERGQKIVLVGANGIGKTTLLKSILGLTPALDGAAQLGDYLSIGYFEQEIAPGNTNTCLDEIWREFPSYTQYQVRSALAKCGLTTKHIESQVRVLSGGEQAKVRLCKLINRESNVLLLDEPTNHLDVDAKAELQRALKEYKGSILLICHEAEFYEGLATDIWDCREWALRLS</sequence>
<reference evidence="5 6" key="1">
    <citation type="submission" date="2019-08" db="EMBL/GenBank/DDBJ databases">
        <title>In-depth cultivation of the pig gut microbiome towards novel bacterial diversity and tailored functional studies.</title>
        <authorList>
            <person name="Wylensek D."/>
            <person name="Hitch T.C.A."/>
            <person name="Clavel T."/>
        </authorList>
    </citation>
    <scope>NUCLEOTIDE SEQUENCE [LARGE SCALE GENOMIC DNA]</scope>
    <source>
        <strain evidence="5 6">WCA-389-WT-23D1</strain>
    </source>
</reference>
<dbReference type="InterPro" id="IPR027417">
    <property type="entry name" value="P-loop_NTPase"/>
</dbReference>
<dbReference type="InterPro" id="IPR003593">
    <property type="entry name" value="AAA+_ATPase"/>
</dbReference>
<dbReference type="GO" id="GO:0016887">
    <property type="term" value="F:ATP hydrolysis activity"/>
    <property type="evidence" value="ECO:0007669"/>
    <property type="project" value="InterPro"/>
</dbReference>
<dbReference type="AlphaFoldDB" id="A0A7X2TCI0"/>
<keyword evidence="1" id="KW-0547">Nucleotide-binding</keyword>
<dbReference type="SUPFAM" id="SSF52540">
    <property type="entry name" value="P-loop containing nucleoside triphosphate hydrolases"/>
    <property type="match status" value="2"/>
</dbReference>
<keyword evidence="2 5" id="KW-0067">ATP-binding</keyword>
<dbReference type="FunFam" id="3.40.50.300:FF:000011">
    <property type="entry name" value="Putative ABC transporter ATP-binding component"/>
    <property type="match status" value="1"/>
</dbReference>
<protein>
    <submittedName>
        <fullName evidence="5">ABC-F family ATP-binding cassette domain-containing protein</fullName>
    </submittedName>
</protein>
<organism evidence="5 6">
    <name type="scientific">Clostridium porci</name>
    <dbReference type="NCBI Taxonomy" id="2605778"/>
    <lineage>
        <taxon>Bacteria</taxon>
        <taxon>Bacillati</taxon>
        <taxon>Bacillota</taxon>
        <taxon>Clostridia</taxon>
        <taxon>Eubacteriales</taxon>
        <taxon>Clostridiaceae</taxon>
        <taxon>Clostridium</taxon>
    </lineage>
</organism>
<dbReference type="InterPro" id="IPR017871">
    <property type="entry name" value="ABC_transporter-like_CS"/>
</dbReference>
<dbReference type="Gene3D" id="3.40.50.300">
    <property type="entry name" value="P-loop containing nucleotide triphosphate hydrolases"/>
    <property type="match status" value="2"/>
</dbReference>
<keyword evidence="6" id="KW-1185">Reference proteome</keyword>
<evidence type="ECO:0000256" key="2">
    <source>
        <dbReference type="ARBA" id="ARBA00022840"/>
    </source>
</evidence>
<dbReference type="CDD" id="cd03221">
    <property type="entry name" value="ABCF_EF-3"/>
    <property type="match status" value="2"/>
</dbReference>
<dbReference type="InterPro" id="IPR032781">
    <property type="entry name" value="ABC_tran_Xtn"/>
</dbReference>
<comment type="caution">
    <text evidence="5">The sequence shown here is derived from an EMBL/GenBank/DDBJ whole genome shotgun (WGS) entry which is preliminary data.</text>
</comment>
<dbReference type="FunFam" id="3.40.50.300:FF:000905">
    <property type="entry name" value="Heme ABC transporter ATP-binding protein"/>
    <property type="match status" value="1"/>
</dbReference>
<dbReference type="SMART" id="SM00382">
    <property type="entry name" value="AAA"/>
    <property type="match status" value="2"/>
</dbReference>
<feature type="domain" description="ABC transporter" evidence="4">
    <location>
        <begin position="4"/>
        <end position="259"/>
    </location>
</feature>
<feature type="coiled-coil region" evidence="3">
    <location>
        <begin position="248"/>
        <end position="282"/>
    </location>
</feature>
<accession>A0A7X2TCI0</accession>
<dbReference type="PANTHER" id="PTHR42855">
    <property type="entry name" value="ABC TRANSPORTER ATP-BINDING SUBUNIT"/>
    <property type="match status" value="1"/>
</dbReference>
<evidence type="ECO:0000313" key="5">
    <source>
        <dbReference type="EMBL" id="MSS36892.1"/>
    </source>
</evidence>
<evidence type="ECO:0000313" key="6">
    <source>
        <dbReference type="Proteomes" id="UP000429958"/>
    </source>
</evidence>
<dbReference type="RefSeq" id="WP_154472327.1">
    <property type="nucleotide sequence ID" value="NZ_DBEWUL010000094.1"/>
</dbReference>
<proteinExistence type="predicted"/>
<dbReference type="Pfam" id="PF12848">
    <property type="entry name" value="ABC_tran_Xtn"/>
    <property type="match status" value="1"/>
</dbReference>
<dbReference type="PROSITE" id="PS00211">
    <property type="entry name" value="ABC_TRANSPORTER_1"/>
    <property type="match status" value="2"/>
</dbReference>
<dbReference type="EMBL" id="VUMD01000007">
    <property type="protein sequence ID" value="MSS36892.1"/>
    <property type="molecule type" value="Genomic_DNA"/>
</dbReference>
<evidence type="ECO:0000256" key="3">
    <source>
        <dbReference type="SAM" id="Coils"/>
    </source>
</evidence>
<name>A0A7X2TCI0_9CLOT</name>
<dbReference type="InterPro" id="IPR003439">
    <property type="entry name" value="ABC_transporter-like_ATP-bd"/>
</dbReference>
<gene>
    <name evidence="5" type="ORF">FYJ39_09965</name>
</gene>
<evidence type="ECO:0000259" key="4">
    <source>
        <dbReference type="PROSITE" id="PS50893"/>
    </source>
</evidence>
<evidence type="ECO:0000256" key="1">
    <source>
        <dbReference type="ARBA" id="ARBA00022741"/>
    </source>
</evidence>
<dbReference type="Proteomes" id="UP000429958">
    <property type="component" value="Unassembled WGS sequence"/>
</dbReference>
<dbReference type="Pfam" id="PF00005">
    <property type="entry name" value="ABC_tran"/>
    <property type="match status" value="2"/>
</dbReference>
<dbReference type="InterPro" id="IPR051309">
    <property type="entry name" value="ABCF_ATPase"/>
</dbReference>
<feature type="domain" description="ABC transporter" evidence="4">
    <location>
        <begin position="320"/>
        <end position="517"/>
    </location>
</feature>
<dbReference type="GO" id="GO:0005524">
    <property type="term" value="F:ATP binding"/>
    <property type="evidence" value="ECO:0007669"/>
    <property type="project" value="UniProtKB-KW"/>
</dbReference>
<dbReference type="PROSITE" id="PS50893">
    <property type="entry name" value="ABC_TRANSPORTER_2"/>
    <property type="match status" value="2"/>
</dbReference>
<dbReference type="PANTHER" id="PTHR42855:SF2">
    <property type="entry name" value="DRUG RESISTANCE ABC TRANSPORTER,ATP-BINDING PROTEIN"/>
    <property type="match status" value="1"/>
</dbReference>
<keyword evidence="3" id="KW-0175">Coiled coil</keyword>